<dbReference type="InterPro" id="IPR048647">
    <property type="entry name" value="RlmA_N"/>
</dbReference>
<dbReference type="PANTHER" id="PTHR43591:SF110">
    <property type="entry name" value="RHODANESE DOMAIN-CONTAINING PROTEIN"/>
    <property type="match status" value="1"/>
</dbReference>
<evidence type="ECO:0000256" key="2">
    <source>
        <dbReference type="PIRSR" id="PIRSR018249-2"/>
    </source>
</evidence>
<proteinExistence type="predicted"/>
<reference evidence="5" key="1">
    <citation type="submission" date="2017-02" db="EMBL/GenBank/DDBJ databases">
        <title>Draft Genome Sequence of the Salt Water Bacterium Oceanospirillum linum ATCC 11336.</title>
        <authorList>
            <person name="Trachtenberg A.M."/>
            <person name="Carney J.G."/>
            <person name="Linnane J.D."/>
            <person name="Rheaume B.A."/>
            <person name="Pitts N.L."/>
            <person name="Mykles D.L."/>
            <person name="Maclea K.S."/>
        </authorList>
    </citation>
    <scope>NUCLEOTIDE SEQUENCE [LARGE SCALE GENOMIC DNA]</scope>
    <source>
        <strain evidence="5">ATCC 11336</strain>
    </source>
</reference>
<dbReference type="PANTHER" id="PTHR43591">
    <property type="entry name" value="METHYLTRANSFERASE"/>
    <property type="match status" value="1"/>
</dbReference>
<dbReference type="InterPro" id="IPR041698">
    <property type="entry name" value="Methyltransf_25"/>
</dbReference>
<dbReference type="Pfam" id="PF21302">
    <property type="entry name" value="Zn_ribbon_RlmA"/>
    <property type="match status" value="1"/>
</dbReference>
<feature type="domain" description="Methyltransferase" evidence="3">
    <location>
        <begin position="99"/>
        <end position="187"/>
    </location>
</feature>
<feature type="binding site" evidence="1">
    <location>
        <position position="32"/>
    </location>
    <ligand>
        <name>Zn(2+)</name>
        <dbReference type="ChEBI" id="CHEBI:29105"/>
    </ligand>
</feature>
<dbReference type="InterPro" id="IPR029063">
    <property type="entry name" value="SAM-dependent_MTases_sf"/>
</dbReference>
<evidence type="ECO:0000259" key="4">
    <source>
        <dbReference type="Pfam" id="PF21302"/>
    </source>
</evidence>
<organism evidence="5 6">
    <name type="scientific">Oceanospirillum linum</name>
    <dbReference type="NCBI Taxonomy" id="966"/>
    <lineage>
        <taxon>Bacteria</taxon>
        <taxon>Pseudomonadati</taxon>
        <taxon>Pseudomonadota</taxon>
        <taxon>Gammaproteobacteria</taxon>
        <taxon>Oceanospirillales</taxon>
        <taxon>Oceanospirillaceae</taxon>
        <taxon>Oceanospirillum</taxon>
    </lineage>
</organism>
<keyword evidence="1" id="KW-0479">Metal-binding</keyword>
<evidence type="ECO:0000313" key="5">
    <source>
        <dbReference type="EMBL" id="OOV86576.1"/>
    </source>
</evidence>
<dbReference type="Proteomes" id="UP000190064">
    <property type="component" value="Unassembled WGS sequence"/>
</dbReference>
<feature type="binding site" evidence="1">
    <location>
        <position position="28"/>
    </location>
    <ligand>
        <name>Zn(2+)</name>
        <dbReference type="ChEBI" id="CHEBI:29105"/>
    </ligand>
</feature>
<keyword evidence="1" id="KW-0862">Zinc</keyword>
<dbReference type="GO" id="GO:0008168">
    <property type="term" value="F:methyltransferase activity"/>
    <property type="evidence" value="ECO:0007669"/>
    <property type="project" value="InterPro"/>
</dbReference>
<feature type="binding site" evidence="2">
    <location>
        <position position="198"/>
    </location>
    <ligand>
        <name>S-adenosyl-L-methionine</name>
        <dbReference type="ChEBI" id="CHEBI:59789"/>
    </ligand>
</feature>
<evidence type="ECO:0000313" key="6">
    <source>
        <dbReference type="Proteomes" id="UP000190064"/>
    </source>
</evidence>
<feature type="domain" description="23S rRNA (guanine(745)-N(1))-methyltransferase N-terminal" evidence="4">
    <location>
        <begin position="11"/>
        <end position="53"/>
    </location>
</feature>
<dbReference type="SUPFAM" id="SSF53335">
    <property type="entry name" value="S-adenosyl-L-methionine-dependent methyltransferases"/>
    <property type="match status" value="1"/>
</dbReference>
<dbReference type="RefSeq" id="WP_078320021.1">
    <property type="nucleotide sequence ID" value="NZ_FXTS01000006.1"/>
</dbReference>
<dbReference type="InterPro" id="IPR016718">
    <property type="entry name" value="rRNA_m1G-MeTrfase_A_prd"/>
</dbReference>
<dbReference type="PIRSF" id="PIRSF018249">
    <property type="entry name" value="MyrA_prd"/>
    <property type="match status" value="1"/>
</dbReference>
<protein>
    <submittedName>
        <fullName evidence="5">Uncharacterized protein</fullName>
    </submittedName>
</protein>
<sequence>MAKFTPAAHLICPLDQQPLALDGGSLKCLGGHSFDIAKQGYVNLLPVQKKKSKDPGDSKEMIQARQRFLQAGLYQPISDQLNQLVSEQLELSGTDGVTILDAGCGEGYYLSRLATENQLTGMDQVELLGVDISKWGVQAATKYQLPITWVVGSNAQLPIESATVDLIICMFGFWQPEWFTKVLKPGGKIILAESGMDHLMELREIIYKEVHRKDVPSLKHAEDAGLKLVDQKKIEFKPQTLNKAQIRDLLVMTPHLYRANYEGKQSAQQLEKLDLTAQVIFRVLEFNPRPDKV</sequence>
<feature type="binding site" evidence="2">
    <location>
        <position position="74"/>
    </location>
    <ligand>
        <name>S-adenosyl-L-methionine</name>
        <dbReference type="ChEBI" id="CHEBI:59789"/>
    </ligand>
</feature>
<feature type="binding site" evidence="2">
    <location>
        <begin position="106"/>
        <end position="107"/>
    </location>
    <ligand>
        <name>S-adenosyl-L-methionine</name>
        <dbReference type="ChEBI" id="CHEBI:59789"/>
    </ligand>
</feature>
<gene>
    <name evidence="5" type="ORF">BTA35_0211735</name>
</gene>
<dbReference type="STRING" id="966.BTA35_0211735"/>
<dbReference type="GO" id="GO:0046872">
    <property type="term" value="F:metal ion binding"/>
    <property type="evidence" value="ECO:0007669"/>
    <property type="project" value="UniProtKB-KW"/>
</dbReference>
<comment type="caution">
    <text evidence="5">The sequence shown here is derived from an EMBL/GenBank/DDBJ whole genome shotgun (WGS) entry which is preliminary data.</text>
</comment>
<keyword evidence="2" id="KW-0949">S-adenosyl-L-methionine</keyword>
<evidence type="ECO:0000259" key="3">
    <source>
        <dbReference type="Pfam" id="PF13649"/>
    </source>
</evidence>
<name>A0A1T1H9X9_OCELI</name>
<dbReference type="CDD" id="cd02440">
    <property type="entry name" value="AdoMet_MTases"/>
    <property type="match status" value="1"/>
</dbReference>
<dbReference type="Pfam" id="PF13649">
    <property type="entry name" value="Methyltransf_25"/>
    <property type="match status" value="1"/>
</dbReference>
<dbReference type="Gene3D" id="3.40.50.150">
    <property type="entry name" value="Vaccinia Virus protein VP39"/>
    <property type="match status" value="1"/>
</dbReference>
<dbReference type="AlphaFoldDB" id="A0A1T1H9X9"/>
<dbReference type="EMBL" id="MTSD02000005">
    <property type="protein sequence ID" value="OOV86576.1"/>
    <property type="molecule type" value="Genomic_DNA"/>
</dbReference>
<accession>A0A1T1H9X9</accession>
<evidence type="ECO:0000256" key="1">
    <source>
        <dbReference type="PIRSR" id="PIRSR018249-1"/>
    </source>
</evidence>
<keyword evidence="6" id="KW-1185">Reference proteome</keyword>